<gene>
    <name evidence="1" type="ORF">CALK_2397</name>
</gene>
<keyword evidence="2" id="KW-1185">Reference proteome</keyword>
<reference evidence="1 2" key="1">
    <citation type="journal article" date="2013" name="Environ. Microbiol.">
        <title>Genome analysis of Chitinivibrio alkaliphilus gen. nov., sp. nov., a novel extremely haloalkaliphilic anaerobic chitinolytic bacterium from the candidate phylum Termite Group 3.</title>
        <authorList>
            <person name="Sorokin D.Y."/>
            <person name="Gumerov V.M."/>
            <person name="Rakitin A.L."/>
            <person name="Beletsky A.V."/>
            <person name="Damste J.S."/>
            <person name="Muyzer G."/>
            <person name="Mardanov A.V."/>
            <person name="Ravin N.V."/>
        </authorList>
    </citation>
    <scope>NUCLEOTIDE SEQUENCE [LARGE SCALE GENOMIC DNA]</scope>
    <source>
        <strain evidence="1 2">ACht1</strain>
    </source>
</reference>
<accession>U7D8J7</accession>
<protein>
    <submittedName>
        <fullName evidence="1">Uncharacterized protein</fullName>
    </submittedName>
</protein>
<organism evidence="1 2">
    <name type="scientific">Chitinivibrio alkaliphilus ACht1</name>
    <dbReference type="NCBI Taxonomy" id="1313304"/>
    <lineage>
        <taxon>Bacteria</taxon>
        <taxon>Pseudomonadati</taxon>
        <taxon>Fibrobacterota</taxon>
        <taxon>Chitinivibrionia</taxon>
        <taxon>Chitinivibrionales</taxon>
        <taxon>Chitinivibrionaceae</taxon>
        <taxon>Chitinivibrio</taxon>
    </lineage>
</organism>
<dbReference type="AlphaFoldDB" id="U7D8J7"/>
<comment type="caution">
    <text evidence="1">The sequence shown here is derived from an EMBL/GenBank/DDBJ whole genome shotgun (WGS) entry which is preliminary data.</text>
</comment>
<evidence type="ECO:0000313" key="1">
    <source>
        <dbReference type="EMBL" id="ERP30755.1"/>
    </source>
</evidence>
<proteinExistence type="predicted"/>
<dbReference type="Proteomes" id="UP000017148">
    <property type="component" value="Unassembled WGS sequence"/>
</dbReference>
<evidence type="ECO:0000313" key="2">
    <source>
        <dbReference type="Proteomes" id="UP000017148"/>
    </source>
</evidence>
<dbReference type="STRING" id="1313304.CALK_2397"/>
<dbReference type="EMBL" id="ASJR01000034">
    <property type="protein sequence ID" value="ERP30755.1"/>
    <property type="molecule type" value="Genomic_DNA"/>
</dbReference>
<name>U7D8J7_9BACT</name>
<sequence length="79" mass="9175">MSPLIYTEYSPSAEKISVLKILFTENSTSGYKKTPLPLHFLKERFSAGKNVYLLKETVLIWKEPMHISEILKQKNHPQL</sequence>